<gene>
    <name evidence="1" type="ORF">RHMOL_Rhmol04G0259200</name>
</gene>
<evidence type="ECO:0000313" key="1">
    <source>
        <dbReference type="EMBL" id="KAI8560480.1"/>
    </source>
</evidence>
<reference evidence="1" key="1">
    <citation type="submission" date="2022-02" db="EMBL/GenBank/DDBJ databases">
        <title>Plant Genome Project.</title>
        <authorList>
            <person name="Zhang R.-G."/>
        </authorList>
    </citation>
    <scope>NUCLEOTIDE SEQUENCE</scope>
    <source>
        <strain evidence="1">AT1</strain>
    </source>
</reference>
<evidence type="ECO:0000313" key="2">
    <source>
        <dbReference type="Proteomes" id="UP001062846"/>
    </source>
</evidence>
<keyword evidence="2" id="KW-1185">Reference proteome</keyword>
<sequence length="173" mass="19377">MLVLLVLRGSERENQNETTTSATYLRRGSPSPPPSPTTLITTSDHHVSGSNFGDHPQYLGRIAKTSRFELDSNWDALHRQGIYESWIAWRVYAEAHCNVQLSFEPAQLRTDYPHLLVPVEANVDSHGGANTCMYIAMFFSFLFARCKYVQANVDGSGEHDSKDSKGTLQEVTL</sequence>
<dbReference type="Proteomes" id="UP001062846">
    <property type="component" value="Chromosome 4"/>
</dbReference>
<name>A0ACC0P4E5_RHOML</name>
<proteinExistence type="predicted"/>
<dbReference type="EMBL" id="CM046391">
    <property type="protein sequence ID" value="KAI8560480.1"/>
    <property type="molecule type" value="Genomic_DNA"/>
</dbReference>
<organism evidence="1 2">
    <name type="scientific">Rhododendron molle</name>
    <name type="common">Chinese azalea</name>
    <name type="synonym">Azalea mollis</name>
    <dbReference type="NCBI Taxonomy" id="49168"/>
    <lineage>
        <taxon>Eukaryota</taxon>
        <taxon>Viridiplantae</taxon>
        <taxon>Streptophyta</taxon>
        <taxon>Embryophyta</taxon>
        <taxon>Tracheophyta</taxon>
        <taxon>Spermatophyta</taxon>
        <taxon>Magnoliopsida</taxon>
        <taxon>eudicotyledons</taxon>
        <taxon>Gunneridae</taxon>
        <taxon>Pentapetalae</taxon>
        <taxon>asterids</taxon>
        <taxon>Ericales</taxon>
        <taxon>Ericaceae</taxon>
        <taxon>Ericoideae</taxon>
        <taxon>Rhodoreae</taxon>
        <taxon>Rhododendron</taxon>
    </lineage>
</organism>
<protein>
    <submittedName>
        <fullName evidence="1">Uncharacterized protein</fullName>
    </submittedName>
</protein>
<accession>A0ACC0P4E5</accession>
<comment type="caution">
    <text evidence="1">The sequence shown here is derived from an EMBL/GenBank/DDBJ whole genome shotgun (WGS) entry which is preliminary data.</text>
</comment>